<evidence type="ECO:0000256" key="5">
    <source>
        <dbReference type="ARBA" id="ARBA00022879"/>
    </source>
</evidence>
<dbReference type="Pfam" id="PF00974">
    <property type="entry name" value="Rhabdo_glycop_FD"/>
    <property type="match status" value="1"/>
</dbReference>
<dbReference type="InterPro" id="IPR001903">
    <property type="entry name" value="Rhabdo_glycop_FD"/>
</dbReference>
<evidence type="ECO:0000256" key="7">
    <source>
        <dbReference type="ARBA" id="ARBA00023136"/>
    </source>
</evidence>
<dbReference type="InterPro" id="IPR055447">
    <property type="entry name" value="Rhabdo_glycop_CD"/>
</dbReference>
<evidence type="ECO:0000259" key="10">
    <source>
        <dbReference type="Pfam" id="PF00974"/>
    </source>
</evidence>
<gene>
    <name evidence="12" type="primary">G</name>
</gene>
<feature type="domain" description="Spike glycoprotein G central" evidence="11">
    <location>
        <begin position="280"/>
        <end position="408"/>
    </location>
</feature>
<evidence type="ECO:0000256" key="4">
    <source>
        <dbReference type="ARBA" id="ARBA00022844"/>
    </source>
</evidence>
<evidence type="ECO:0000256" key="8">
    <source>
        <dbReference type="ARBA" id="ARBA00023180"/>
    </source>
</evidence>
<name>A0A0B5KRV5_9RHAB</name>
<protein>
    <submittedName>
        <fullName evidence="12">Glycoprotein</fullName>
    </submittedName>
</protein>
<keyword evidence="8" id="KW-0325">Glycoprotein</keyword>
<dbReference type="Gene3D" id="2.30.30.640">
    <property type="match status" value="1"/>
</dbReference>
<dbReference type="SUPFAM" id="SSF161008">
    <property type="entry name" value="Viral glycoprotein ectodomain-like"/>
    <property type="match status" value="1"/>
</dbReference>
<evidence type="ECO:0000259" key="11">
    <source>
        <dbReference type="Pfam" id="PF24833"/>
    </source>
</evidence>
<evidence type="ECO:0000256" key="1">
    <source>
        <dbReference type="ARBA" id="ARBA00004563"/>
    </source>
</evidence>
<dbReference type="Proteomes" id="UP000203281">
    <property type="component" value="Segment"/>
</dbReference>
<keyword evidence="6 9" id="KW-1133">Transmembrane helix</keyword>
<feature type="domain" description="Spike glycoprotein fusion" evidence="10">
    <location>
        <begin position="76"/>
        <end position="174"/>
    </location>
</feature>
<evidence type="ECO:0000256" key="6">
    <source>
        <dbReference type="ARBA" id="ARBA00022989"/>
    </source>
</evidence>
<dbReference type="GO" id="GO:0019031">
    <property type="term" value="C:viral envelope"/>
    <property type="evidence" value="ECO:0007669"/>
    <property type="project" value="UniProtKB-KW"/>
</dbReference>
<keyword evidence="3" id="KW-0732">Signal</keyword>
<dbReference type="Gene3D" id="2.30.29.130">
    <property type="match status" value="1"/>
</dbReference>
<proteinExistence type="predicted"/>
<dbReference type="KEGG" id="vg:29140366"/>
<dbReference type="Pfam" id="PF24833">
    <property type="entry name" value="Rhabdo_glycop_CD"/>
    <property type="match status" value="1"/>
</dbReference>
<evidence type="ECO:0000313" key="12">
    <source>
        <dbReference type="EMBL" id="AJG39231.1"/>
    </source>
</evidence>
<evidence type="ECO:0000256" key="3">
    <source>
        <dbReference type="ARBA" id="ARBA00022729"/>
    </source>
</evidence>
<dbReference type="GeneID" id="29140366"/>
<dbReference type="OrthoDB" id="21147at10239"/>
<dbReference type="EMBL" id="KM817662">
    <property type="protein sequence ID" value="AJG39231.1"/>
    <property type="molecule type" value="Viral_cRNA"/>
</dbReference>
<dbReference type="GO" id="GO:0055036">
    <property type="term" value="C:virion membrane"/>
    <property type="evidence" value="ECO:0007669"/>
    <property type="project" value="UniProtKB-SubCell"/>
</dbReference>
<dbReference type="RefSeq" id="YP_009305121.1">
    <property type="nucleotide sequence ID" value="NC_031305.1"/>
</dbReference>
<feature type="transmembrane region" description="Helical" evidence="9">
    <location>
        <begin position="481"/>
        <end position="506"/>
    </location>
</feature>
<evidence type="ECO:0000256" key="2">
    <source>
        <dbReference type="ARBA" id="ARBA00022692"/>
    </source>
</evidence>
<evidence type="ECO:0000313" key="13">
    <source>
        <dbReference type="Proteomes" id="UP000203281"/>
    </source>
</evidence>
<keyword evidence="5" id="KW-0261">Viral envelope protein</keyword>
<sequence length="535" mass="60513">MTGLLMLALALTLCHGLNIYQEGGVLLPLSEDITWRHVKLDQVQCPFKGDQGPDEGQILEKWTVGRPRQRHDLKLNGYLCHKARWTTRCVYTWYFSKTVSRQIENLKVSDQDCASALKQQQEGQLPTGSFPPESCYWATTNDETVEAVTVTPHPVHYDPYTNEAVDTLFPNGRCGNLLCPTVYDSTVWMQGQNDLLEICSFKEDEPLEVVEGVKISGGMGINVDLWITGPHLPHEKLLGICHKNFCGKSGLLTLSGTWFYLQQIVYKKNNSLDVLKRVPECNSTRLVGVLDEMEPYLQMRATLEEITWDMNCLATVDSIHHHNRASPHDLFQISPTHPGTGPIYRITKGGLEMGTAEYVVAEPERRPTRQCLGRYSTNTGKQCVGWKGWTQMENSTFHAFNGITERNGQIKLPKDRMATRDWGEEYIKKHPLSFYHHPSLGNLTRKITENILHKVIKSHNVNAGDLIGNWVTVVEDKVSSFFSHLGGSVVGLLSVILVVGVIYMLIQIIHKIRTPRPQFHSRDMELQKPTHSVFG</sequence>
<keyword evidence="13" id="KW-1185">Reference proteome</keyword>
<keyword evidence="4" id="KW-0946">Virion</keyword>
<keyword evidence="7 9" id="KW-0472">Membrane</keyword>
<accession>A0A0B5KRV5</accession>
<keyword evidence="2 9" id="KW-0812">Transmembrane</keyword>
<organism evidence="12 13">
    <name type="scientific">Yongjia Tick Virus 2</name>
    <dbReference type="NCBI Taxonomy" id="1608146"/>
    <lineage>
        <taxon>Viruses</taxon>
        <taxon>Riboviria</taxon>
        <taxon>Orthornavirae</taxon>
        <taxon>Negarnaviricota</taxon>
        <taxon>Haploviricotina</taxon>
        <taxon>Monjiviricetes</taxon>
        <taxon>Mononegavirales</taxon>
        <taxon>Rhabdoviridae</taxon>
        <taxon>Alpharhabdovirinae</taxon>
        <taxon>Ledantevirus</taxon>
        <taxon>Ledantevirus yongjia</taxon>
    </lineage>
</organism>
<evidence type="ECO:0000256" key="9">
    <source>
        <dbReference type="SAM" id="Phobius"/>
    </source>
</evidence>
<reference evidence="12 13" key="1">
    <citation type="journal article" date="2015" name="Elife">
        <title>Unprecedented genomic diversity of RNA viruses in arthropods reveals the ancestry of negative-sense RNA viruses.</title>
        <authorList>
            <person name="Li C.X."/>
            <person name="Shi M."/>
            <person name="Tian J.H."/>
            <person name="Lin X.D."/>
            <person name="Kang Y.J."/>
            <person name="Chen L.J."/>
            <person name="Qin X.C."/>
            <person name="Xu J."/>
            <person name="Holmes E.C."/>
            <person name="Zhang Y.Z."/>
        </authorList>
    </citation>
    <scope>NUCLEOTIDE SEQUENCE [LARGE SCALE GENOMIC DNA]</scope>
    <source>
        <strain evidence="12 13">YJ1-2</strain>
    </source>
</reference>
<comment type="subcellular location">
    <subcellularLocation>
        <location evidence="1">Virion membrane</location>
        <topology evidence="1">Single-pass type I membrane protein</topology>
    </subcellularLocation>
</comment>